<dbReference type="EMBL" id="JABEXW010001017">
    <property type="protein sequence ID" value="KAF4949218.1"/>
    <property type="molecule type" value="Genomic_DNA"/>
</dbReference>
<protein>
    <recommendedName>
        <fullName evidence="5">Monooxygenase</fullName>
    </recommendedName>
</protein>
<evidence type="ECO:0000256" key="2">
    <source>
        <dbReference type="ARBA" id="ARBA00023033"/>
    </source>
</evidence>
<keyword evidence="2" id="KW-0503">Monooxygenase</keyword>
<evidence type="ECO:0000313" key="3">
    <source>
        <dbReference type="EMBL" id="KAF4949218.1"/>
    </source>
</evidence>
<dbReference type="GO" id="GO:0004497">
    <property type="term" value="F:monooxygenase activity"/>
    <property type="evidence" value="ECO:0007669"/>
    <property type="project" value="UniProtKB-KW"/>
</dbReference>
<dbReference type="Proteomes" id="UP000622797">
    <property type="component" value="Unassembled WGS sequence"/>
</dbReference>
<comment type="caution">
    <text evidence="3">The sequence shown here is derived from an EMBL/GenBank/DDBJ whole genome shotgun (WGS) entry which is preliminary data.</text>
</comment>
<dbReference type="AlphaFoldDB" id="A0A8H4WSJ6"/>
<dbReference type="PANTHER" id="PTHR43872">
    <property type="entry name" value="MONOOXYGENASE, PUTATIVE (AFU_ORTHOLOGUE AFUA_8G02570)-RELATED"/>
    <property type="match status" value="1"/>
</dbReference>
<gene>
    <name evidence="3" type="ORF">FSARC_13559</name>
</gene>
<reference evidence="3" key="1">
    <citation type="journal article" date="2020" name="BMC Genomics">
        <title>Correction to: Identification and distribution of gene clusters required for synthesis of sphingolipid metabolism inhibitors in diverse species of the filamentous fungus Fusarium.</title>
        <authorList>
            <person name="Kim H.S."/>
            <person name="Lohmar J.M."/>
            <person name="Busman M."/>
            <person name="Brown D.W."/>
            <person name="Naumann T.A."/>
            <person name="Divon H.H."/>
            <person name="Lysoe E."/>
            <person name="Uhlig S."/>
            <person name="Proctor R.H."/>
        </authorList>
    </citation>
    <scope>NUCLEOTIDE SEQUENCE</scope>
    <source>
        <strain evidence="3">NRRL 20472</strain>
    </source>
</reference>
<dbReference type="PANTHER" id="PTHR43872:SF1">
    <property type="entry name" value="MONOOXYGENASE, PUTATIVE (AFU_ORTHOLOGUE AFUA_8G02570)-RELATED"/>
    <property type="match status" value="1"/>
</dbReference>
<dbReference type="InterPro" id="IPR036188">
    <property type="entry name" value="FAD/NAD-bd_sf"/>
</dbReference>
<name>A0A8H4WSJ6_9HYPO</name>
<dbReference type="SUPFAM" id="SSF51905">
    <property type="entry name" value="FAD/NAD(P)-binding domain"/>
    <property type="match status" value="1"/>
</dbReference>
<keyword evidence="4" id="KW-1185">Reference proteome</keyword>
<accession>A0A8H4WSJ6</accession>
<proteinExistence type="predicted"/>
<dbReference type="InterPro" id="IPR051820">
    <property type="entry name" value="FAD-binding_MO"/>
</dbReference>
<evidence type="ECO:0000313" key="4">
    <source>
        <dbReference type="Proteomes" id="UP000622797"/>
    </source>
</evidence>
<evidence type="ECO:0008006" key="5">
    <source>
        <dbReference type="Google" id="ProtNLM"/>
    </source>
</evidence>
<comment type="cofactor">
    <cofactor evidence="1">
        <name>FAD</name>
        <dbReference type="ChEBI" id="CHEBI:57692"/>
    </cofactor>
</comment>
<sequence length="109" mass="12378">MKRFLRKSTESQLPPNVPFDPHFVPDYNPWDQRKCITPQGDFFDALRSGKSDIVTDHTETVDKTGIKLKSDTRLDADIIITATGLKMLLFGKVRIVVDGKPLHHADKFV</sequence>
<evidence type="ECO:0000256" key="1">
    <source>
        <dbReference type="ARBA" id="ARBA00001974"/>
    </source>
</evidence>
<reference evidence="3" key="2">
    <citation type="submission" date="2020-05" db="EMBL/GenBank/DDBJ databases">
        <authorList>
            <person name="Kim H.-S."/>
            <person name="Proctor R.H."/>
            <person name="Brown D.W."/>
        </authorList>
    </citation>
    <scope>NUCLEOTIDE SEQUENCE</scope>
    <source>
        <strain evidence="3">NRRL 20472</strain>
    </source>
</reference>
<keyword evidence="2" id="KW-0560">Oxidoreductase</keyword>
<dbReference type="OrthoDB" id="66881at2759"/>
<organism evidence="3 4">
    <name type="scientific">Fusarium sarcochroum</name>
    <dbReference type="NCBI Taxonomy" id="1208366"/>
    <lineage>
        <taxon>Eukaryota</taxon>
        <taxon>Fungi</taxon>
        <taxon>Dikarya</taxon>
        <taxon>Ascomycota</taxon>
        <taxon>Pezizomycotina</taxon>
        <taxon>Sordariomycetes</taxon>
        <taxon>Hypocreomycetidae</taxon>
        <taxon>Hypocreales</taxon>
        <taxon>Nectriaceae</taxon>
        <taxon>Fusarium</taxon>
        <taxon>Fusarium lateritium species complex</taxon>
    </lineage>
</organism>